<keyword evidence="8 9" id="KW-0472">Membrane</keyword>
<gene>
    <name evidence="9 10" type="primary">secE</name>
    <name evidence="10" type="ORF">HMPREF9220_0900</name>
</gene>
<keyword evidence="3 9" id="KW-1003">Cell membrane</keyword>
<dbReference type="HAMAP" id="MF_00422">
    <property type="entry name" value="SecE"/>
    <property type="match status" value="1"/>
</dbReference>
<dbReference type="Proteomes" id="UP000004594">
    <property type="component" value="Unassembled WGS sequence"/>
</dbReference>
<sequence length="77" mass="8610">MAKRKTVMASSEEKSAAMTGFFRGTKMEMKKVIWPTKQQMIQYLIAVIVSVVLVSFLIVVVDFAFMALSKFLISSLG</sequence>
<evidence type="ECO:0000256" key="2">
    <source>
        <dbReference type="ARBA" id="ARBA00022448"/>
    </source>
</evidence>
<evidence type="ECO:0000256" key="4">
    <source>
        <dbReference type="ARBA" id="ARBA00022692"/>
    </source>
</evidence>
<evidence type="ECO:0000256" key="7">
    <source>
        <dbReference type="ARBA" id="ARBA00023010"/>
    </source>
</evidence>
<dbReference type="InterPro" id="IPR001901">
    <property type="entry name" value="Translocase_SecE/Sec61-g"/>
</dbReference>
<organism evidence="10 11">
    <name type="scientific">Dialister micraerophilus UPII 345-E</name>
    <dbReference type="NCBI Taxonomy" id="910314"/>
    <lineage>
        <taxon>Bacteria</taxon>
        <taxon>Bacillati</taxon>
        <taxon>Bacillota</taxon>
        <taxon>Negativicutes</taxon>
        <taxon>Veillonellales</taxon>
        <taxon>Veillonellaceae</taxon>
        <taxon>Dialister</taxon>
    </lineage>
</organism>
<dbReference type="EMBL" id="AENT01000022">
    <property type="protein sequence ID" value="EFR42660.1"/>
    <property type="molecule type" value="Genomic_DNA"/>
</dbReference>
<keyword evidence="2 9" id="KW-0813">Transport</keyword>
<dbReference type="PANTHER" id="PTHR33910:SF1">
    <property type="entry name" value="PROTEIN TRANSLOCASE SUBUNIT SECE"/>
    <property type="match status" value="1"/>
</dbReference>
<evidence type="ECO:0000256" key="9">
    <source>
        <dbReference type="HAMAP-Rule" id="MF_00422"/>
    </source>
</evidence>
<evidence type="ECO:0000256" key="6">
    <source>
        <dbReference type="ARBA" id="ARBA00022989"/>
    </source>
</evidence>
<keyword evidence="4 9" id="KW-0812">Transmembrane</keyword>
<dbReference type="GO" id="GO:0043952">
    <property type="term" value="P:protein transport by the Sec complex"/>
    <property type="evidence" value="ECO:0007669"/>
    <property type="project" value="UniProtKB-UniRule"/>
</dbReference>
<dbReference type="GO" id="GO:0065002">
    <property type="term" value="P:intracellular protein transmembrane transport"/>
    <property type="evidence" value="ECO:0007669"/>
    <property type="project" value="UniProtKB-UniRule"/>
</dbReference>
<keyword evidence="7 9" id="KW-0811">Translocation</keyword>
<dbReference type="PROSITE" id="PS01067">
    <property type="entry name" value="SECE_SEC61G"/>
    <property type="match status" value="1"/>
</dbReference>
<evidence type="ECO:0000256" key="8">
    <source>
        <dbReference type="ARBA" id="ARBA00023136"/>
    </source>
</evidence>
<comment type="caution">
    <text evidence="10">The sequence shown here is derived from an EMBL/GenBank/DDBJ whole genome shotgun (WGS) entry which is preliminary data.</text>
</comment>
<proteinExistence type="inferred from homology"/>
<evidence type="ECO:0000313" key="11">
    <source>
        <dbReference type="Proteomes" id="UP000004594"/>
    </source>
</evidence>
<dbReference type="NCBIfam" id="TIGR00964">
    <property type="entry name" value="secE_bact"/>
    <property type="match status" value="1"/>
</dbReference>
<dbReference type="Gene3D" id="1.20.5.1030">
    <property type="entry name" value="Preprotein translocase secy subunit"/>
    <property type="match status" value="1"/>
</dbReference>
<dbReference type="AlphaFoldDB" id="E4L976"/>
<comment type="similarity">
    <text evidence="9">Belongs to the SecE/SEC61-gamma family.</text>
</comment>
<accession>E4L976</accession>
<dbReference type="InterPro" id="IPR038379">
    <property type="entry name" value="SecE_sf"/>
</dbReference>
<dbReference type="Pfam" id="PF00584">
    <property type="entry name" value="SecE"/>
    <property type="match status" value="1"/>
</dbReference>
<evidence type="ECO:0000256" key="1">
    <source>
        <dbReference type="ARBA" id="ARBA00004370"/>
    </source>
</evidence>
<dbReference type="GO" id="GO:0009306">
    <property type="term" value="P:protein secretion"/>
    <property type="evidence" value="ECO:0007669"/>
    <property type="project" value="UniProtKB-UniRule"/>
</dbReference>
<dbReference type="RefSeq" id="WP_007554714.1">
    <property type="nucleotide sequence ID" value="NZ_AENT01000022.1"/>
</dbReference>
<evidence type="ECO:0000256" key="3">
    <source>
        <dbReference type="ARBA" id="ARBA00022475"/>
    </source>
</evidence>
<dbReference type="OrthoDB" id="9799073at2"/>
<evidence type="ECO:0000256" key="5">
    <source>
        <dbReference type="ARBA" id="ARBA00022927"/>
    </source>
</evidence>
<dbReference type="GO" id="GO:0006605">
    <property type="term" value="P:protein targeting"/>
    <property type="evidence" value="ECO:0007669"/>
    <property type="project" value="UniProtKB-UniRule"/>
</dbReference>
<feature type="transmembrane region" description="Helical" evidence="9">
    <location>
        <begin position="43"/>
        <end position="68"/>
    </location>
</feature>
<dbReference type="InterPro" id="IPR005807">
    <property type="entry name" value="SecE_bac"/>
</dbReference>
<reference evidence="10 11" key="1">
    <citation type="submission" date="2010-11" db="EMBL/GenBank/DDBJ databases">
        <authorList>
            <person name="Durkin A.S."/>
            <person name="Madupu R."/>
            <person name="Torralba M."/>
            <person name="Gillis M."/>
            <person name="Methe B."/>
            <person name="Sutton G."/>
            <person name="Nelson K.E."/>
        </authorList>
    </citation>
    <scope>NUCLEOTIDE SEQUENCE [LARGE SCALE GENOMIC DNA]</scope>
    <source>
        <strain evidence="10 11">UPII 345-E</strain>
    </source>
</reference>
<evidence type="ECO:0000313" key="10">
    <source>
        <dbReference type="EMBL" id="EFR42660.1"/>
    </source>
</evidence>
<name>E4L976_9FIRM</name>
<comment type="subcellular location">
    <subcellularLocation>
        <location evidence="9">Cell membrane</location>
        <topology evidence="9">Single-pass membrane protein</topology>
    </subcellularLocation>
    <subcellularLocation>
        <location evidence="1">Membrane</location>
    </subcellularLocation>
</comment>
<comment type="subunit">
    <text evidence="9">Component of the Sec protein translocase complex. Heterotrimer consisting of SecY, SecE and SecG subunits. The heterotrimers can form oligomers, although 1 heterotrimer is thought to be able to translocate proteins. Interacts with the ribosome. Interacts with SecDF, and other proteins may be involved. Interacts with SecA.</text>
</comment>
<dbReference type="GO" id="GO:0005886">
    <property type="term" value="C:plasma membrane"/>
    <property type="evidence" value="ECO:0007669"/>
    <property type="project" value="UniProtKB-SubCell"/>
</dbReference>
<protein>
    <recommendedName>
        <fullName evidence="9">Protein translocase subunit SecE</fullName>
    </recommendedName>
</protein>
<comment type="function">
    <text evidence="9">Essential subunit of the Sec protein translocation channel SecYEG. Clamps together the 2 halves of SecY. May contact the channel plug during translocation.</text>
</comment>
<dbReference type="GO" id="GO:0008320">
    <property type="term" value="F:protein transmembrane transporter activity"/>
    <property type="evidence" value="ECO:0007669"/>
    <property type="project" value="UniProtKB-UniRule"/>
</dbReference>
<keyword evidence="5 9" id="KW-0653">Protein transport</keyword>
<keyword evidence="6 9" id="KW-1133">Transmembrane helix</keyword>
<dbReference type="PANTHER" id="PTHR33910">
    <property type="entry name" value="PROTEIN TRANSLOCASE SUBUNIT SECE"/>
    <property type="match status" value="1"/>
</dbReference>